<reference evidence="2 3" key="2">
    <citation type="journal article" date="2016" name="ISME J.">
        <title>Characterization of the first cultured representative of Verrucomicrobia subdivision 5 indicates the proposal of a novel phylum.</title>
        <authorList>
            <person name="Spring S."/>
            <person name="Bunk B."/>
            <person name="Sproer C."/>
            <person name="Schumann P."/>
            <person name="Rohde M."/>
            <person name="Tindall B.J."/>
            <person name="Klenk H.P."/>
        </authorList>
    </citation>
    <scope>NUCLEOTIDE SEQUENCE [LARGE SCALE GENOMIC DNA]</scope>
    <source>
        <strain evidence="2 3">L21-Fru-AB</strain>
    </source>
</reference>
<gene>
    <name evidence="2" type="ORF">L21SP4_02220</name>
</gene>
<name>A0A0G3EJ36_9BACT</name>
<dbReference type="Proteomes" id="UP000035268">
    <property type="component" value="Chromosome"/>
</dbReference>
<evidence type="ECO:0000313" key="3">
    <source>
        <dbReference type="Proteomes" id="UP000035268"/>
    </source>
</evidence>
<dbReference type="RefSeq" id="WP_144413844.1">
    <property type="nucleotide sequence ID" value="NZ_CP010904.1"/>
</dbReference>
<protein>
    <submittedName>
        <fullName evidence="2">Uncharacterized protein</fullName>
    </submittedName>
</protein>
<dbReference type="EMBL" id="CP010904">
    <property type="protein sequence ID" value="AKJ65447.1"/>
    <property type="molecule type" value="Genomic_DNA"/>
</dbReference>
<evidence type="ECO:0000256" key="1">
    <source>
        <dbReference type="SAM" id="MobiDB-lite"/>
    </source>
</evidence>
<organism evidence="2 3">
    <name type="scientific">Kiritimatiella glycovorans</name>
    <dbReference type="NCBI Taxonomy" id="1307763"/>
    <lineage>
        <taxon>Bacteria</taxon>
        <taxon>Pseudomonadati</taxon>
        <taxon>Kiritimatiellota</taxon>
        <taxon>Kiritimatiellia</taxon>
        <taxon>Kiritimatiellales</taxon>
        <taxon>Kiritimatiellaceae</taxon>
        <taxon>Kiritimatiella</taxon>
    </lineage>
</organism>
<keyword evidence="3" id="KW-1185">Reference proteome</keyword>
<dbReference type="STRING" id="1307763.L21SP4_02220"/>
<proteinExistence type="predicted"/>
<reference evidence="3" key="1">
    <citation type="submission" date="2015-02" db="EMBL/GenBank/DDBJ databases">
        <title>Description and complete genome sequence of the first cultured representative of the subdivision 5 of the Verrucomicrobia phylum.</title>
        <authorList>
            <person name="Spring S."/>
            <person name="Bunk B."/>
            <person name="Sproer C."/>
            <person name="Klenk H.-P."/>
        </authorList>
    </citation>
    <scope>NUCLEOTIDE SEQUENCE [LARGE SCALE GENOMIC DNA]</scope>
    <source>
        <strain evidence="3">L21-Fru-AB</strain>
    </source>
</reference>
<evidence type="ECO:0000313" key="2">
    <source>
        <dbReference type="EMBL" id="AKJ65447.1"/>
    </source>
</evidence>
<sequence>MTLLLKWWRLALCPWFELTPRERKLVATILALALLGLLVREFRHQPPPHRLRSPESGATPHQPPTSN</sequence>
<accession>A0A0G3EJ36</accession>
<dbReference type="KEGG" id="vbl:L21SP4_02220"/>
<feature type="region of interest" description="Disordered" evidence="1">
    <location>
        <begin position="46"/>
        <end position="67"/>
    </location>
</feature>
<dbReference type="AlphaFoldDB" id="A0A0G3EJ36"/>